<sequence length="1772" mass="200793">MSKTSASKTNESRTKTPDPKLMMLLNIVIARRDSLFNRLQTIYDRSQQVDSEVDREEFLSGAISIDALRSDFERVLTEYNLYNMQVYPEAKVEYQSWVAFEELYCHIKHVMSRLTSRITNECPRSVTISRPSLPPIELASFDGDIRSWSLFYTSFKSTVHDNPSLSDADKLYYLLGKLTIKTHSVFAGITPCAENYELILNALIEKYDDKRMLASTYINQIFDFKPVSNSSARNLELFLHTFVTAVSALKNLQIPDLTDFIILHTALKKLDPETVRSFEMHSRKDKIPNFKSLTDYVKEQVNILQRSYHSSLTSNSNPNHRPTAKVPQPQSYVAMADTYKCLCRDIVHDHLYKCPAFCKMTANDRYKYAKERHACVNCLSVIHKAGTCNSNSKCKICKGKHHSLLHFDAFKPANARVVTTAAASSGTTRAIVPTTAAPASSPDVRSKSVSLCTTSIAAPLSTQSCVSEDLFTRNVYTTVLLSIAAVMVPDAYGTSRSVRCLLDSASQSNFITSECCDRLGLLVNKDNIKVKGIGGSEKYAKGVVAFQFTSRFNPNIRYNISSLVVDRITYDLPSMPVNASAMPFLQDLPLADEKFFEPSQIDVLIGASLFSQLLLPGIVRDNSAVPPAIQTTLGYVIMGTVPALPARENVTLTCCSTLPAHAEEDPLDTLVKRFCQIDESPLRTPPTQSPAEIECEHFFRETTERDKETGRYIVSLPFRDDIFSLGDTYETARKRFLMLERKFEAAPEFKAAYDSVIHEYLEKGYLSPAPLVDSDNCYPVYVIPHHGVFRTDKTTTKLRMVLDASHKSSSGRSLNDILHSGPNLQGDLFAIILNFRLFATALSTDCKQMFLQIIMNKRDRRFQRMLYRFHPQEELTEYEFNRVCFGLRSSPYHALRVIQQLIADDGDSFRLAKIIASRYIYMDDIVFSVMSEEEAASAANELIELFKRAQFDLVKWTCNSDSVLSALPSSYKMSEPLEFDKTAQFKILGLSWDKSRDCFEFKVTKLDERCSKRIILATVARIWDIMGFVAPVVLFAKLLIKDLWLLKLDWDDCPPQQIVETWKRFCIELPLLNDVKIPRHLGVFEHCVVRLVGFSDASERAYGAVVYAHITQVSQVTTRLVCAKSKVSPMKPLSIARLELCAAELLVRLIKRVHDTYDSRYHISDMYAFTDSMVTLCWINSSPHRWQSFVANRVVKIIDNLPAANFHHVAGIDNPADCLSRGLTPERLISHPLWSQGPPWLTQDLSLWPITNTDHNTIALDNVPEEKITAHPITTSEPETSLVQDLNKRISSWSRHTRILVYVCRFINKLPRSGSIAVTAFDIRSAAEHMIIGDIQKRHFAFDIRQLGAGSNCSPALMKLKPFLCDGLIHVDGRLTNSAESSEYKFPIILPRHDALVESLIDYYHKKYLHAGPELLMSLLRQRFWILSARRIIRSRINKCNTCFKLKPRPRFPLMSALPGHRVTQAEKAFAHTGCDYCGPILYTPIRARGVKTRKAYLCIFTCLTTRALHIEVATDLSTVSFIAALKRFLSRRGPVKCLYSDRGTNFIGTRSYLRDLYNFVTKEYRPRLEEELAESRIEFKFIAPAALHFGGCWESMVKCVKNHLFKVIGQQILAYEELITILAQIECLLNSRPLTVLSSDPAEPTALTPAHFLNTLPLRSIPAPDVESSPINLLQRHTLLDKLVQSFWRRWRTEYLHQLQTRRKWTQCSVPVKVGTVVIIINDNSPTLSWPLGVVVKVHPSKDGIVRVATVKTARGTLVRPVVRLCPLPTQ</sequence>
<dbReference type="SUPFAM" id="SSF53098">
    <property type="entry name" value="Ribonuclease H-like"/>
    <property type="match status" value="1"/>
</dbReference>
<dbReference type="Gene3D" id="3.30.70.270">
    <property type="match status" value="1"/>
</dbReference>
<dbReference type="EMBL" id="CAVLGL010000104">
    <property type="protein sequence ID" value="CAK1599175.1"/>
    <property type="molecule type" value="Genomic_DNA"/>
</dbReference>
<dbReference type="Proteomes" id="UP001314205">
    <property type="component" value="Unassembled WGS sequence"/>
</dbReference>
<dbReference type="InterPro" id="IPR041588">
    <property type="entry name" value="Integrase_H2C2"/>
</dbReference>
<evidence type="ECO:0000259" key="1">
    <source>
        <dbReference type="PROSITE" id="PS50994"/>
    </source>
</evidence>
<reference evidence="2 3" key="1">
    <citation type="submission" date="2023-11" db="EMBL/GenBank/DDBJ databases">
        <authorList>
            <person name="Hedman E."/>
            <person name="Englund M."/>
            <person name="Stromberg M."/>
            <person name="Nyberg Akerstrom W."/>
            <person name="Nylinder S."/>
            <person name="Jareborg N."/>
            <person name="Kallberg Y."/>
            <person name="Kronander E."/>
        </authorList>
    </citation>
    <scope>NUCLEOTIDE SEQUENCE [LARGE SCALE GENOMIC DNA]</scope>
</reference>
<comment type="caution">
    <text evidence="2">The sequence shown here is derived from an EMBL/GenBank/DDBJ whole genome shotgun (WGS) entry which is preliminary data.</text>
</comment>
<keyword evidence="3" id="KW-1185">Reference proteome</keyword>
<dbReference type="InterPro" id="IPR036397">
    <property type="entry name" value="RNaseH_sf"/>
</dbReference>
<accession>A0AAV1LWD2</accession>
<organism evidence="2 3">
    <name type="scientific">Parnassius mnemosyne</name>
    <name type="common">clouded apollo</name>
    <dbReference type="NCBI Taxonomy" id="213953"/>
    <lineage>
        <taxon>Eukaryota</taxon>
        <taxon>Metazoa</taxon>
        <taxon>Ecdysozoa</taxon>
        <taxon>Arthropoda</taxon>
        <taxon>Hexapoda</taxon>
        <taxon>Insecta</taxon>
        <taxon>Pterygota</taxon>
        <taxon>Neoptera</taxon>
        <taxon>Endopterygota</taxon>
        <taxon>Lepidoptera</taxon>
        <taxon>Glossata</taxon>
        <taxon>Ditrysia</taxon>
        <taxon>Papilionoidea</taxon>
        <taxon>Papilionidae</taxon>
        <taxon>Parnassiinae</taxon>
        <taxon>Parnassini</taxon>
        <taxon>Parnassius</taxon>
        <taxon>Driopa</taxon>
    </lineage>
</organism>
<dbReference type="Gene3D" id="3.10.10.10">
    <property type="entry name" value="HIV Type 1 Reverse Transcriptase, subunit A, domain 1"/>
    <property type="match status" value="1"/>
</dbReference>
<protein>
    <recommendedName>
        <fullName evidence="1">Integrase catalytic domain-containing protein</fullName>
    </recommendedName>
</protein>
<dbReference type="Pfam" id="PF17921">
    <property type="entry name" value="Integrase_H2C2"/>
    <property type="match status" value="1"/>
</dbReference>
<dbReference type="InterPro" id="IPR043128">
    <property type="entry name" value="Rev_trsase/Diguanyl_cyclase"/>
</dbReference>
<dbReference type="GO" id="GO:0003676">
    <property type="term" value="F:nucleic acid binding"/>
    <property type="evidence" value="ECO:0007669"/>
    <property type="project" value="InterPro"/>
</dbReference>
<dbReference type="Pfam" id="PF00078">
    <property type="entry name" value="RVT_1"/>
    <property type="match status" value="1"/>
</dbReference>
<dbReference type="InterPro" id="IPR008042">
    <property type="entry name" value="Retrotrans_Pao"/>
</dbReference>
<gene>
    <name evidence="2" type="ORF">PARMNEM_LOCUS18078</name>
</gene>
<dbReference type="GO" id="GO:0071897">
    <property type="term" value="P:DNA biosynthetic process"/>
    <property type="evidence" value="ECO:0007669"/>
    <property type="project" value="UniProtKB-ARBA"/>
</dbReference>
<feature type="domain" description="Integrase catalytic" evidence="1">
    <location>
        <begin position="1455"/>
        <end position="1658"/>
    </location>
</feature>
<dbReference type="PANTHER" id="PTHR47331">
    <property type="entry name" value="PHD-TYPE DOMAIN-CONTAINING PROTEIN"/>
    <property type="match status" value="1"/>
</dbReference>
<dbReference type="GO" id="GO:0042575">
    <property type="term" value="C:DNA polymerase complex"/>
    <property type="evidence" value="ECO:0007669"/>
    <property type="project" value="UniProtKB-ARBA"/>
</dbReference>
<name>A0AAV1LWD2_9NEOP</name>
<dbReference type="InterPro" id="IPR001584">
    <property type="entry name" value="Integrase_cat-core"/>
</dbReference>
<dbReference type="InterPro" id="IPR012337">
    <property type="entry name" value="RNaseH-like_sf"/>
</dbReference>
<dbReference type="Gene3D" id="3.30.420.10">
    <property type="entry name" value="Ribonuclease H-like superfamily/Ribonuclease H"/>
    <property type="match status" value="1"/>
</dbReference>
<evidence type="ECO:0000313" key="3">
    <source>
        <dbReference type="Proteomes" id="UP001314205"/>
    </source>
</evidence>
<evidence type="ECO:0000313" key="2">
    <source>
        <dbReference type="EMBL" id="CAK1599175.1"/>
    </source>
</evidence>
<dbReference type="InterPro" id="IPR040676">
    <property type="entry name" value="DUF5641"/>
</dbReference>
<dbReference type="InterPro" id="IPR043502">
    <property type="entry name" value="DNA/RNA_pol_sf"/>
</dbReference>
<dbReference type="Pfam" id="PF18701">
    <property type="entry name" value="DUF5641"/>
    <property type="match status" value="1"/>
</dbReference>
<dbReference type="Pfam" id="PF05380">
    <property type="entry name" value="Peptidase_A17"/>
    <property type="match status" value="1"/>
</dbReference>
<dbReference type="InterPro" id="IPR005312">
    <property type="entry name" value="DUF1759"/>
</dbReference>
<dbReference type="Pfam" id="PF03564">
    <property type="entry name" value="DUF1759"/>
    <property type="match status" value="1"/>
</dbReference>
<dbReference type="PROSITE" id="PS50994">
    <property type="entry name" value="INTEGRASE"/>
    <property type="match status" value="1"/>
</dbReference>
<dbReference type="InterPro" id="IPR000477">
    <property type="entry name" value="RT_dom"/>
</dbReference>
<dbReference type="GO" id="GO:0015074">
    <property type="term" value="P:DNA integration"/>
    <property type="evidence" value="ECO:0007669"/>
    <property type="project" value="InterPro"/>
</dbReference>
<proteinExistence type="predicted"/>
<dbReference type="CDD" id="cd00303">
    <property type="entry name" value="retropepsin_like"/>
    <property type="match status" value="1"/>
</dbReference>
<dbReference type="SUPFAM" id="SSF56672">
    <property type="entry name" value="DNA/RNA polymerases"/>
    <property type="match status" value="1"/>
</dbReference>